<dbReference type="AlphaFoldDB" id="A0A0D2FSD5"/>
<evidence type="ECO:0000313" key="2">
    <source>
        <dbReference type="Proteomes" id="UP000054266"/>
    </source>
</evidence>
<name>A0A0D2FSD5_9EURO</name>
<evidence type="ECO:0000313" key="1">
    <source>
        <dbReference type="EMBL" id="KIW62949.1"/>
    </source>
</evidence>
<dbReference type="HOGENOM" id="CLU_1315251_0_0_1"/>
<dbReference type="EMBL" id="KN846962">
    <property type="protein sequence ID" value="KIW62949.1"/>
    <property type="molecule type" value="Genomic_DNA"/>
</dbReference>
<protein>
    <submittedName>
        <fullName evidence="1">Uncharacterized protein</fullName>
    </submittedName>
</protein>
<accession>A0A0D2FSD5</accession>
<dbReference type="Proteomes" id="UP000054266">
    <property type="component" value="Unassembled WGS sequence"/>
</dbReference>
<sequence>MAPTKPLVEDILPNAAWCREEDGALVFKKAFSRLKHGTGPCCLSAAAAVALALNDVCCERGHGMVYTVVRCPTKQMYPDLLYVPEAWTAASQAAWRRMEPITRLDRIASGHGWISPAVVVLPFYFRTDRYVRDAVTFLNGPQPYVVTPQATGGPPLHDGAPASSTTEGALDGLGGVLSTLEALHRDRGCKRRMKFDMFEAWLKALAAEA</sequence>
<keyword evidence="2" id="KW-1185">Reference proteome</keyword>
<gene>
    <name evidence="1" type="ORF">PV04_09833</name>
</gene>
<organism evidence="1 2">
    <name type="scientific">Phialophora macrospora</name>
    <dbReference type="NCBI Taxonomy" id="1851006"/>
    <lineage>
        <taxon>Eukaryota</taxon>
        <taxon>Fungi</taxon>
        <taxon>Dikarya</taxon>
        <taxon>Ascomycota</taxon>
        <taxon>Pezizomycotina</taxon>
        <taxon>Eurotiomycetes</taxon>
        <taxon>Chaetothyriomycetidae</taxon>
        <taxon>Chaetothyriales</taxon>
        <taxon>Herpotrichiellaceae</taxon>
        <taxon>Phialophora</taxon>
    </lineage>
</organism>
<proteinExistence type="predicted"/>
<reference evidence="1 2" key="1">
    <citation type="submission" date="2015-01" db="EMBL/GenBank/DDBJ databases">
        <title>The Genome Sequence of Capronia semiimmersa CBS27337.</title>
        <authorList>
            <consortium name="The Broad Institute Genomics Platform"/>
            <person name="Cuomo C."/>
            <person name="de Hoog S."/>
            <person name="Gorbushina A."/>
            <person name="Stielow B."/>
            <person name="Teixiera M."/>
            <person name="Abouelleil A."/>
            <person name="Chapman S.B."/>
            <person name="Priest M."/>
            <person name="Young S.K."/>
            <person name="Wortman J."/>
            <person name="Nusbaum C."/>
            <person name="Birren B."/>
        </authorList>
    </citation>
    <scope>NUCLEOTIDE SEQUENCE [LARGE SCALE GENOMIC DNA]</scope>
    <source>
        <strain evidence="1 2">CBS 27337</strain>
    </source>
</reference>